<dbReference type="PROSITE" id="PS51272">
    <property type="entry name" value="SLH"/>
    <property type="match status" value="1"/>
</dbReference>
<dbReference type="InterPro" id="IPR051465">
    <property type="entry name" value="Cell_Envelope_Struct_Comp"/>
</dbReference>
<evidence type="ECO:0000259" key="2">
    <source>
        <dbReference type="PROSITE" id="PS51272"/>
    </source>
</evidence>
<proteinExistence type="predicted"/>
<feature type="domain" description="SLH" evidence="2">
    <location>
        <begin position="19"/>
        <end position="82"/>
    </location>
</feature>
<dbReference type="STRING" id="1805029.AUK42_02115"/>
<evidence type="ECO:0000313" key="4">
    <source>
        <dbReference type="EMBL" id="PIY32458.1"/>
    </source>
</evidence>
<evidence type="ECO:0000256" key="1">
    <source>
        <dbReference type="SAM" id="SignalP"/>
    </source>
</evidence>
<dbReference type="AlphaFoldDB" id="A0A1J5GJH5"/>
<dbReference type="EMBL" id="PFKO01000219">
    <property type="protein sequence ID" value="PIY32458.1"/>
    <property type="molecule type" value="Genomic_DNA"/>
</dbReference>
<dbReference type="RefSeq" id="WP_406607616.1">
    <property type="nucleotide sequence ID" value="NZ_PFKO01000219.1"/>
</dbReference>
<organism evidence="3 5">
    <name type="scientific">Candidatus Infernicultor aquiphilus</name>
    <dbReference type="NCBI Taxonomy" id="1805029"/>
    <lineage>
        <taxon>Bacteria</taxon>
        <taxon>Pseudomonadati</taxon>
        <taxon>Atribacterota</taxon>
        <taxon>Candidatus Phoenicimicrobiia</taxon>
        <taxon>Candidatus Pheonicimicrobiales</taxon>
        <taxon>Candidatus Phoenicimicrobiaceae</taxon>
        <taxon>Candidatus Infernicultor</taxon>
    </lineage>
</organism>
<dbReference type="PANTHER" id="PTHR43308">
    <property type="entry name" value="OUTER MEMBRANE PROTEIN ALPHA-RELATED"/>
    <property type="match status" value="1"/>
</dbReference>
<comment type="caution">
    <text evidence="3">The sequence shown here is derived from an EMBL/GenBank/DDBJ whole genome shotgun (WGS) entry which is preliminary data.</text>
</comment>
<accession>A0A1J5GJH5</accession>
<sequence length="538" mass="57363">MKKLALVLVLVFVFALPVFANPFVDVPLNHWAYDSVQSLAAKGVIVGYPDGTFGGGKTMTRYEFAEAVAKALAYVEAKGYASADDVAVLEKLAIEFADELASLGVTVADLEAAVGANSAAIAVLEGKVAKLEKFFEPVKITGSFKATYKLPSDTNIATLSDETKFNIVATINEKTTAGVTVKITDTLTGAPLATAVTWDDFFIDYQGDKAQLKVGDVKPATIALGLIYNAADFEGALMTWDWLDGEWTGFTRVDDFYTANTDFGLLGVTASFDKLAGIYVGGADLYYDINDDTNIAVEGAYQSTGDFAGAAAFATKIGDLSLQLDGHYVTGGFGPTMMKTTTLALKPTSYSYDYAADRLGGEVKVSYPLTDALAGSLTYTNDNTIALVPVISLGVAELVYTVDASTKEAADVSFGYDLLTNGYVAYVGYKNYPLTDDLKASASYQYASLIAEHTGVLTLNYTYSEVLGVQLDGRYDSVPAAGAPVYSAEVALTHALAENTKLVVGYEYNDWDADTKLINKRNILNNVGTLKAELSVSF</sequence>
<gene>
    <name evidence="3" type="ORF">AUK42_02115</name>
    <name evidence="4" type="ORF">COZ07_05615</name>
</gene>
<feature type="chain" id="PRO_5013198940" description="SLH domain-containing protein" evidence="1">
    <location>
        <begin position="21"/>
        <end position="538"/>
    </location>
</feature>
<reference evidence="4 6" key="2">
    <citation type="submission" date="2017-09" db="EMBL/GenBank/DDBJ databases">
        <title>Depth-based differentiation of microbial function through sediment-hosted aquifers and enrichment of novel symbionts in the deep terrestrial subsurface.</title>
        <authorList>
            <person name="Probst A.J."/>
            <person name="Ladd B."/>
            <person name="Jarett J.K."/>
            <person name="Geller-Mcgrath D.E."/>
            <person name="Sieber C.M."/>
            <person name="Emerson J.B."/>
            <person name="Anantharaman K."/>
            <person name="Thomas B.C."/>
            <person name="Malmstrom R."/>
            <person name="Stieglmeier M."/>
            <person name="Klingl A."/>
            <person name="Woyke T."/>
            <person name="Ryan C.M."/>
            <person name="Banfield J.F."/>
        </authorList>
    </citation>
    <scope>NUCLEOTIDE SEQUENCE [LARGE SCALE GENOMIC DNA]</scope>
    <source>
        <strain evidence="4">CG_4_10_14_3_um_filter_34_13</strain>
    </source>
</reference>
<protein>
    <recommendedName>
        <fullName evidence="2">SLH domain-containing protein</fullName>
    </recommendedName>
</protein>
<keyword evidence="1" id="KW-0732">Signal</keyword>
<accession>A0A2M7PPB9</accession>
<dbReference type="Proteomes" id="UP000182763">
    <property type="component" value="Unassembled WGS sequence"/>
</dbReference>
<evidence type="ECO:0000313" key="3">
    <source>
        <dbReference type="EMBL" id="OIP72412.1"/>
    </source>
</evidence>
<evidence type="ECO:0000313" key="6">
    <source>
        <dbReference type="Proteomes" id="UP000230646"/>
    </source>
</evidence>
<dbReference type="InterPro" id="IPR001119">
    <property type="entry name" value="SLH_dom"/>
</dbReference>
<reference evidence="3 5" key="1">
    <citation type="journal article" date="2016" name="Environ. Microbiol.">
        <title>Genomic resolution of a cold subsurface aquifer community provides metabolic insights for novel microbes adapted to high CO concentrations.</title>
        <authorList>
            <person name="Probst A.J."/>
            <person name="Castelle C.J."/>
            <person name="Singh A."/>
            <person name="Brown C.T."/>
            <person name="Anantharaman K."/>
            <person name="Sharon I."/>
            <person name="Hug L.A."/>
            <person name="Burstein D."/>
            <person name="Emerson J.B."/>
            <person name="Thomas B.C."/>
            <person name="Banfield J.F."/>
        </authorList>
    </citation>
    <scope>NUCLEOTIDE SEQUENCE [LARGE SCALE GENOMIC DNA]</scope>
    <source>
        <strain evidence="3">CG2_30_33_13</strain>
    </source>
</reference>
<dbReference type="EMBL" id="MNYY01000045">
    <property type="protein sequence ID" value="OIP72412.1"/>
    <property type="molecule type" value="Genomic_DNA"/>
</dbReference>
<feature type="signal peptide" evidence="1">
    <location>
        <begin position="1"/>
        <end position="20"/>
    </location>
</feature>
<name>A0A1J5GJH5_9BACT</name>
<dbReference type="Proteomes" id="UP000230646">
    <property type="component" value="Unassembled WGS sequence"/>
</dbReference>
<evidence type="ECO:0000313" key="5">
    <source>
        <dbReference type="Proteomes" id="UP000182763"/>
    </source>
</evidence>
<dbReference type="Pfam" id="PF00395">
    <property type="entry name" value="SLH"/>
    <property type="match status" value="1"/>
</dbReference>